<accession>A0A3N4J1N3</accession>
<organism evidence="1 2">
    <name type="scientific">Choiromyces venosus 120613-1</name>
    <dbReference type="NCBI Taxonomy" id="1336337"/>
    <lineage>
        <taxon>Eukaryota</taxon>
        <taxon>Fungi</taxon>
        <taxon>Dikarya</taxon>
        <taxon>Ascomycota</taxon>
        <taxon>Pezizomycotina</taxon>
        <taxon>Pezizomycetes</taxon>
        <taxon>Pezizales</taxon>
        <taxon>Tuberaceae</taxon>
        <taxon>Choiromyces</taxon>
    </lineage>
</organism>
<evidence type="ECO:0000313" key="1">
    <source>
        <dbReference type="EMBL" id="RPA92273.1"/>
    </source>
</evidence>
<dbReference type="STRING" id="1336337.A0A3N4J1N3"/>
<keyword evidence="2" id="KW-1185">Reference proteome</keyword>
<protein>
    <submittedName>
        <fullName evidence="1">Heme oxygenase-like protein</fullName>
    </submittedName>
</protein>
<gene>
    <name evidence="1" type="ORF">L873DRAFT_1817921</name>
</gene>
<sequence>MTPSDLISLWDPNLPHATTSAPFVRLLSENQLPDKNFDTWLFNDFLYVRCSTFFLARLITSTPDTHPVKSTQLIPAYEVLRRELEIFREKALARNITLPKISSADPDFAAESAKATLQILGELVEHSAKGYTDYMKFMTETLLDEKKVHWSTLLTVIWMLDKVYLDVMVHVRDSPAFGQGADEVLKDLVQWWANDGFSTWVNAVGEAVVELREGKGSGFNEEEARWAAREVVMWERGFWDIATGWMFRDFGDCG</sequence>
<name>A0A3N4J1N3_9PEZI</name>
<reference evidence="1 2" key="1">
    <citation type="journal article" date="2018" name="Nat. Ecol. Evol.">
        <title>Pezizomycetes genomes reveal the molecular basis of ectomycorrhizal truffle lifestyle.</title>
        <authorList>
            <person name="Murat C."/>
            <person name="Payen T."/>
            <person name="Noel B."/>
            <person name="Kuo A."/>
            <person name="Morin E."/>
            <person name="Chen J."/>
            <person name="Kohler A."/>
            <person name="Krizsan K."/>
            <person name="Balestrini R."/>
            <person name="Da Silva C."/>
            <person name="Montanini B."/>
            <person name="Hainaut M."/>
            <person name="Levati E."/>
            <person name="Barry K.W."/>
            <person name="Belfiori B."/>
            <person name="Cichocki N."/>
            <person name="Clum A."/>
            <person name="Dockter R.B."/>
            <person name="Fauchery L."/>
            <person name="Guy J."/>
            <person name="Iotti M."/>
            <person name="Le Tacon F."/>
            <person name="Lindquist E.A."/>
            <person name="Lipzen A."/>
            <person name="Malagnac F."/>
            <person name="Mello A."/>
            <person name="Molinier V."/>
            <person name="Miyauchi S."/>
            <person name="Poulain J."/>
            <person name="Riccioni C."/>
            <person name="Rubini A."/>
            <person name="Sitrit Y."/>
            <person name="Splivallo R."/>
            <person name="Traeger S."/>
            <person name="Wang M."/>
            <person name="Zifcakova L."/>
            <person name="Wipf D."/>
            <person name="Zambonelli A."/>
            <person name="Paolocci F."/>
            <person name="Nowrousian M."/>
            <person name="Ottonello S."/>
            <person name="Baldrian P."/>
            <person name="Spatafora J.W."/>
            <person name="Henrissat B."/>
            <person name="Nagy L.G."/>
            <person name="Aury J.M."/>
            <person name="Wincker P."/>
            <person name="Grigoriev I.V."/>
            <person name="Bonfante P."/>
            <person name="Martin F.M."/>
        </authorList>
    </citation>
    <scope>NUCLEOTIDE SEQUENCE [LARGE SCALE GENOMIC DNA]</scope>
    <source>
        <strain evidence="1 2">120613-1</strain>
    </source>
</reference>
<dbReference type="SUPFAM" id="SSF48613">
    <property type="entry name" value="Heme oxygenase-like"/>
    <property type="match status" value="1"/>
</dbReference>
<dbReference type="OrthoDB" id="37730at2759"/>
<dbReference type="EMBL" id="ML120477">
    <property type="protein sequence ID" value="RPA92273.1"/>
    <property type="molecule type" value="Genomic_DNA"/>
</dbReference>
<dbReference type="InterPro" id="IPR016084">
    <property type="entry name" value="Haem_Oase-like_multi-hlx"/>
</dbReference>
<dbReference type="AlphaFoldDB" id="A0A3N4J1N3"/>
<dbReference type="Gene3D" id="1.20.910.10">
    <property type="entry name" value="Heme oxygenase-like"/>
    <property type="match status" value="1"/>
</dbReference>
<proteinExistence type="predicted"/>
<dbReference type="CDD" id="cd19357">
    <property type="entry name" value="TenA_E_At3g16990-like"/>
    <property type="match status" value="1"/>
</dbReference>
<dbReference type="Proteomes" id="UP000276215">
    <property type="component" value="Unassembled WGS sequence"/>
</dbReference>
<evidence type="ECO:0000313" key="2">
    <source>
        <dbReference type="Proteomes" id="UP000276215"/>
    </source>
</evidence>